<sequence>MDPVTATTAARDTTGVARADRVTSDELSARTGGVSPTSTSFKTVLEAAAEGRARSGVAAGVTAAERHEQVAGHHYVRVTAGVREGSYVNTSGNARHGEAFALVERGGRTFHVYGEGADRRIVEIRRATRDPAAPTPADPSVAATPAATTVAPTTTTTTATVQDPDVTGDGGGLEAPEDDAR</sequence>
<reference evidence="2 3" key="1">
    <citation type="submission" date="2018-03" db="EMBL/GenBank/DDBJ databases">
        <title>Aquarubrobacter algicola gen. nov., sp. nov., a novel actinobacterium isolated from shallow eutrophic lake during the end of cyanobacterial harmful algal blooms.</title>
        <authorList>
            <person name="Chun S.J."/>
        </authorList>
    </citation>
    <scope>NUCLEOTIDE SEQUENCE [LARGE SCALE GENOMIC DNA]</scope>
    <source>
        <strain evidence="2 3">Seoho-28</strain>
    </source>
</reference>
<gene>
    <name evidence="2" type="ORF">C7Y72_16430</name>
</gene>
<feature type="compositionally biased region" description="Low complexity" evidence="1">
    <location>
        <begin position="138"/>
        <end position="167"/>
    </location>
</feature>
<evidence type="ECO:0000313" key="2">
    <source>
        <dbReference type="EMBL" id="PTL56539.1"/>
    </source>
</evidence>
<evidence type="ECO:0000256" key="1">
    <source>
        <dbReference type="SAM" id="MobiDB-lite"/>
    </source>
</evidence>
<comment type="caution">
    <text evidence="2">The sequence shown here is derived from an EMBL/GenBank/DDBJ whole genome shotgun (WGS) entry which is preliminary data.</text>
</comment>
<name>A0A2T4UFH8_9ACTN</name>
<accession>A0A2T4UFH8</accession>
<feature type="compositionally biased region" description="Basic and acidic residues" evidence="1">
    <location>
        <begin position="18"/>
        <end position="28"/>
    </location>
</feature>
<dbReference type="OrthoDB" id="5245187at2"/>
<dbReference type="EMBL" id="PYYB01000002">
    <property type="protein sequence ID" value="PTL56539.1"/>
    <property type="molecule type" value="Genomic_DNA"/>
</dbReference>
<feature type="compositionally biased region" description="Polar residues" evidence="1">
    <location>
        <begin position="1"/>
        <end position="11"/>
    </location>
</feature>
<dbReference type="AlphaFoldDB" id="A0A2T4UFH8"/>
<organism evidence="2 3">
    <name type="scientific">Paraconexibacter algicola</name>
    <dbReference type="NCBI Taxonomy" id="2133960"/>
    <lineage>
        <taxon>Bacteria</taxon>
        <taxon>Bacillati</taxon>
        <taxon>Actinomycetota</taxon>
        <taxon>Thermoleophilia</taxon>
        <taxon>Solirubrobacterales</taxon>
        <taxon>Paraconexibacteraceae</taxon>
        <taxon>Paraconexibacter</taxon>
    </lineage>
</organism>
<proteinExistence type="predicted"/>
<dbReference type="RefSeq" id="WP_107570258.1">
    <property type="nucleotide sequence ID" value="NZ_PYYB01000002.1"/>
</dbReference>
<feature type="region of interest" description="Disordered" evidence="1">
    <location>
        <begin position="1"/>
        <end position="38"/>
    </location>
</feature>
<keyword evidence="3" id="KW-1185">Reference proteome</keyword>
<evidence type="ECO:0000313" key="3">
    <source>
        <dbReference type="Proteomes" id="UP000240739"/>
    </source>
</evidence>
<feature type="region of interest" description="Disordered" evidence="1">
    <location>
        <begin position="129"/>
        <end position="181"/>
    </location>
</feature>
<dbReference type="Proteomes" id="UP000240739">
    <property type="component" value="Unassembled WGS sequence"/>
</dbReference>
<protein>
    <submittedName>
        <fullName evidence="2">Uncharacterized protein</fullName>
    </submittedName>
</protein>